<feature type="transmembrane region" description="Helical" evidence="6">
    <location>
        <begin position="335"/>
        <end position="352"/>
    </location>
</feature>
<evidence type="ECO:0000256" key="5">
    <source>
        <dbReference type="ARBA" id="ARBA00023136"/>
    </source>
</evidence>
<evidence type="ECO:0000256" key="4">
    <source>
        <dbReference type="ARBA" id="ARBA00022989"/>
    </source>
</evidence>
<feature type="transmembrane region" description="Helical" evidence="6">
    <location>
        <begin position="210"/>
        <end position="236"/>
    </location>
</feature>
<feature type="domain" description="EamA" evidence="7">
    <location>
        <begin position="214"/>
        <end position="353"/>
    </location>
</feature>
<comment type="subcellular location">
    <subcellularLocation>
        <location evidence="1">Endomembrane system</location>
        <topology evidence="1">Multi-pass membrane protein</topology>
    </subcellularLocation>
</comment>
<dbReference type="EMBL" id="WHOA01000085">
    <property type="protein sequence ID" value="NOU71865.1"/>
    <property type="molecule type" value="Genomic_DNA"/>
</dbReference>
<dbReference type="Pfam" id="PF00892">
    <property type="entry name" value="EamA"/>
    <property type="match status" value="2"/>
</dbReference>
<gene>
    <name evidence="8" type="ORF">GC098_10610</name>
</gene>
<feature type="transmembrane region" description="Helical" evidence="6">
    <location>
        <begin position="183"/>
        <end position="204"/>
    </location>
</feature>
<feature type="transmembrane region" description="Helical" evidence="6">
    <location>
        <begin position="277"/>
        <end position="299"/>
    </location>
</feature>
<evidence type="ECO:0000256" key="2">
    <source>
        <dbReference type="ARBA" id="ARBA00007362"/>
    </source>
</evidence>
<feature type="transmembrane region" description="Helical" evidence="6">
    <location>
        <begin position="154"/>
        <end position="174"/>
    </location>
</feature>
<evidence type="ECO:0000256" key="6">
    <source>
        <dbReference type="SAM" id="Phobius"/>
    </source>
</evidence>
<evidence type="ECO:0000259" key="7">
    <source>
        <dbReference type="Pfam" id="PF00892"/>
    </source>
</evidence>
<organism evidence="8 9">
    <name type="scientific">Paenibacillus phytorum</name>
    <dbReference type="NCBI Taxonomy" id="2654977"/>
    <lineage>
        <taxon>Bacteria</taxon>
        <taxon>Bacillati</taxon>
        <taxon>Bacillota</taxon>
        <taxon>Bacilli</taxon>
        <taxon>Bacillales</taxon>
        <taxon>Paenibacillaceae</taxon>
        <taxon>Paenibacillus</taxon>
    </lineage>
</organism>
<dbReference type="InterPro" id="IPR037185">
    <property type="entry name" value="EmrE-like"/>
</dbReference>
<name>A0ABX1XTK3_9BACL</name>
<feature type="transmembrane region" description="Helical" evidence="6">
    <location>
        <begin position="90"/>
        <end position="110"/>
    </location>
</feature>
<comment type="similarity">
    <text evidence="2">Belongs to the EamA transporter family.</text>
</comment>
<feature type="transmembrane region" description="Helical" evidence="6">
    <location>
        <begin position="122"/>
        <end position="148"/>
    </location>
</feature>
<feature type="transmembrane region" description="Helical" evidence="6">
    <location>
        <begin position="248"/>
        <end position="265"/>
    </location>
</feature>
<evidence type="ECO:0000313" key="8">
    <source>
        <dbReference type="EMBL" id="NOU71865.1"/>
    </source>
</evidence>
<dbReference type="PANTHER" id="PTHR32322:SF2">
    <property type="entry name" value="EAMA DOMAIN-CONTAINING PROTEIN"/>
    <property type="match status" value="1"/>
</dbReference>
<keyword evidence="3 6" id="KW-0812">Transmembrane</keyword>
<protein>
    <submittedName>
        <fullName evidence="8">EamA family transporter</fullName>
    </submittedName>
</protein>
<dbReference type="Proteomes" id="UP000616779">
    <property type="component" value="Unassembled WGS sequence"/>
</dbReference>
<comment type="caution">
    <text evidence="8">The sequence shown here is derived from an EMBL/GenBank/DDBJ whole genome shotgun (WGS) entry which is preliminary data.</text>
</comment>
<evidence type="ECO:0000256" key="3">
    <source>
        <dbReference type="ARBA" id="ARBA00022692"/>
    </source>
</evidence>
<keyword evidence="9" id="KW-1185">Reference proteome</keyword>
<dbReference type="InterPro" id="IPR050638">
    <property type="entry name" value="AA-Vitamin_Transporters"/>
</dbReference>
<dbReference type="PANTHER" id="PTHR32322">
    <property type="entry name" value="INNER MEMBRANE TRANSPORTER"/>
    <property type="match status" value="1"/>
</dbReference>
<reference evidence="8 9" key="1">
    <citation type="submission" date="2019-10" db="EMBL/GenBank/DDBJ databases">
        <title>Description of Paenibacillus terrestris sp. nov.</title>
        <authorList>
            <person name="Carlier A."/>
            <person name="Qi S."/>
        </authorList>
    </citation>
    <scope>NUCLEOTIDE SEQUENCE [LARGE SCALE GENOMIC DNA]</scope>
    <source>
        <strain evidence="8 9">LMG 31458</strain>
    </source>
</reference>
<accession>A0ABX1XTK3</accession>
<keyword evidence="4 6" id="KW-1133">Transmembrane helix</keyword>
<sequence>MPLLLVNRGIVSFRRFNSKHHLGIFELISQSLSYWEVFELENVFKLGSKRASLYSSSTKGINGIWYVALGATLWGLDPLFRILLLKSFSSAQIVFIEHLLLACYALPVLIKYRKSLAGKLTLAIIGALLFISWGGSAIATILFTSAFAHGSANSVLLLQKLQPLFAIVLARLLLKETLPSKFFAYIVMALLGTYLLTFGFASPQMGLKDLGMLSCLFSILAAVLWGGSTVMGKFLLQKNLDFPVVTSLRFLMAIPLLTVVLLVSGDAWHVGGSSGDLTLIAVNLLFQAFFPGLISMLLYYKGLSSTKAFFATLAELAFPAVGVCINWVVFGQKLTVGQLVGFVFIWLTLWLMSRSKGNVSI</sequence>
<feature type="transmembrane region" description="Helical" evidence="6">
    <location>
        <begin position="308"/>
        <end position="329"/>
    </location>
</feature>
<evidence type="ECO:0000256" key="1">
    <source>
        <dbReference type="ARBA" id="ARBA00004127"/>
    </source>
</evidence>
<dbReference type="InterPro" id="IPR000620">
    <property type="entry name" value="EamA_dom"/>
</dbReference>
<keyword evidence="5 6" id="KW-0472">Membrane</keyword>
<proteinExistence type="inferred from homology"/>
<dbReference type="SUPFAM" id="SSF103481">
    <property type="entry name" value="Multidrug resistance efflux transporter EmrE"/>
    <property type="match status" value="2"/>
</dbReference>
<evidence type="ECO:0000313" key="9">
    <source>
        <dbReference type="Proteomes" id="UP000616779"/>
    </source>
</evidence>
<feature type="domain" description="EamA" evidence="7">
    <location>
        <begin position="63"/>
        <end position="197"/>
    </location>
</feature>